<feature type="transmembrane region" description="Helical" evidence="7">
    <location>
        <begin position="648"/>
        <end position="668"/>
    </location>
</feature>
<evidence type="ECO:0000256" key="6">
    <source>
        <dbReference type="ARBA" id="ARBA00023136"/>
    </source>
</evidence>
<feature type="transmembrane region" description="Helical" evidence="7">
    <location>
        <begin position="108"/>
        <end position="124"/>
    </location>
</feature>
<protein>
    <submittedName>
        <fullName evidence="9">Putative sulfur deprivation response regulator</fullName>
    </submittedName>
</protein>
<feature type="transmembrane region" description="Helical" evidence="7">
    <location>
        <begin position="477"/>
        <end position="510"/>
    </location>
</feature>
<evidence type="ECO:0000259" key="8">
    <source>
        <dbReference type="PROSITE" id="PS51202"/>
    </source>
</evidence>
<dbReference type="PANTHER" id="PTHR43652">
    <property type="entry name" value="BASIC AMINO ACID ANTIPORTER YFCC-RELATED"/>
    <property type="match status" value="1"/>
</dbReference>
<feature type="domain" description="RCK C-terminal" evidence="8">
    <location>
        <begin position="376"/>
        <end position="461"/>
    </location>
</feature>
<proteinExistence type="predicted"/>
<dbReference type="EMBL" id="FR872662">
    <property type="protein sequence ID" value="CCB92179.1"/>
    <property type="molecule type" value="Genomic_DNA"/>
</dbReference>
<dbReference type="GO" id="GO:0005886">
    <property type="term" value="C:plasma membrane"/>
    <property type="evidence" value="ECO:0007669"/>
    <property type="project" value="TreeGrafter"/>
</dbReference>
<evidence type="ECO:0000256" key="5">
    <source>
        <dbReference type="ARBA" id="ARBA00022989"/>
    </source>
</evidence>
<evidence type="ECO:0000256" key="2">
    <source>
        <dbReference type="ARBA" id="ARBA00022448"/>
    </source>
</evidence>
<keyword evidence="5 7" id="KW-1133">Transmembrane helix</keyword>
<evidence type="ECO:0000256" key="4">
    <source>
        <dbReference type="ARBA" id="ARBA00022737"/>
    </source>
</evidence>
<dbReference type="AlphaFoldDB" id="F8LFB1"/>
<gene>
    <name evidence="9" type="primary">SAC1</name>
    <name evidence="9" type="ORF">WCH_CA13140</name>
</gene>
<comment type="subcellular location">
    <subcellularLocation>
        <location evidence="1">Membrane</location>
        <topology evidence="1">Multi-pass membrane protein</topology>
    </subcellularLocation>
</comment>
<feature type="transmembrane region" description="Helical" evidence="7">
    <location>
        <begin position="609"/>
        <end position="628"/>
    </location>
</feature>
<feature type="transmembrane region" description="Helical" evidence="7">
    <location>
        <begin position="522"/>
        <end position="550"/>
    </location>
</feature>
<feature type="transmembrane region" description="Helical" evidence="7">
    <location>
        <begin position="221"/>
        <end position="243"/>
    </location>
</feature>
<dbReference type="Pfam" id="PF02080">
    <property type="entry name" value="TrkA_C"/>
    <property type="match status" value="2"/>
</dbReference>
<dbReference type="Pfam" id="PF03600">
    <property type="entry name" value="CitMHS"/>
    <property type="match status" value="1"/>
</dbReference>
<dbReference type="InterPro" id="IPR004680">
    <property type="entry name" value="Cit_transptr-like_dom"/>
</dbReference>
<feature type="domain" description="RCK C-terminal" evidence="8">
    <location>
        <begin position="287"/>
        <end position="371"/>
    </location>
</feature>
<keyword evidence="2" id="KW-0813">Transport</keyword>
<dbReference type="PANTHER" id="PTHR43652:SF2">
    <property type="entry name" value="BASIC AMINO ACID ANTIPORTER YFCC-RELATED"/>
    <property type="match status" value="1"/>
</dbReference>
<evidence type="ECO:0000256" key="7">
    <source>
        <dbReference type="SAM" id="Phobius"/>
    </source>
</evidence>
<feature type="transmembrane region" description="Helical" evidence="7">
    <location>
        <begin position="181"/>
        <end position="201"/>
    </location>
</feature>
<sequence length="671" mass="74399">MFIFAIYYIFDYLSVLIAKKRRSPHKFSFMKFEVPGNQFRFGRICAHLIFLFAFLIAAQMLNGEEASFPLPQSIKEAEAALSWEGWFTIVIFILMFVGLISEVRPPDIIMFGGSLPLLIFGILTPEQFLNGFSNDILMTIGMLCIVVRAMEVNGILELIAKKILVSSKRYVVRLLSMSVPITFASAFLNNTPIVLLMAPLVRKWALDSKLSPSKFLIPLSYASLLGGACTLIGTSTNLVVNGLMENNMKGSGFSFFELSYVGVPCALAGLLFITFFGWKLLPDRTDAATAVSSETREFTGEFIVGEECPLANRTIQEVSKRYFRQDTLIQLERNHQVIDSPPSDLVIFVGDRLVFIGDIHRIAELHDIPNLQSVADPHFKLDVKSSHFSEIVVPTTSLLVGKTLRQINFRFSYGASVMAVYRQGWRVLGDIRDITLEAGDTLMLLSSEPFDAQKFYKDFYFIRHSEKLLTFNPRRAVFVTSVMAIMVLAATLGVSMIVASVTAAFILLLTRSISIREAQNSVIWNILLLIASSFAIGTAMEVTGVAAYFAQMILAVFGKQPQMFVGGIILVTIICTEFMSNNAAALILFPIAIEVAKLAGFESIEATKAIGVCIAIGASCGYAIPTGYQTHMIVYGPGGYKFTDFLKIGLFMDLIVWVISTVMIPYIWPLK</sequence>
<dbReference type="GO" id="GO:0006813">
    <property type="term" value="P:potassium ion transport"/>
    <property type="evidence" value="ECO:0007669"/>
    <property type="project" value="InterPro"/>
</dbReference>
<feature type="transmembrane region" description="Helical" evidence="7">
    <location>
        <begin position="81"/>
        <end position="101"/>
    </location>
</feature>
<dbReference type="Gene3D" id="3.30.70.1450">
    <property type="entry name" value="Regulator of K+ conductance, C-terminal domain"/>
    <property type="match status" value="2"/>
</dbReference>
<evidence type="ECO:0000313" key="9">
    <source>
        <dbReference type="EMBL" id="CCB92179.1"/>
    </source>
</evidence>
<accession>F8LFB1</accession>
<feature type="transmembrane region" description="Helical" evidence="7">
    <location>
        <begin position="562"/>
        <end position="589"/>
    </location>
</feature>
<dbReference type="PROSITE" id="PS51202">
    <property type="entry name" value="RCK_C"/>
    <property type="match status" value="2"/>
</dbReference>
<dbReference type="GO" id="GO:0008324">
    <property type="term" value="F:monoatomic cation transmembrane transporter activity"/>
    <property type="evidence" value="ECO:0007669"/>
    <property type="project" value="InterPro"/>
</dbReference>
<feature type="transmembrane region" description="Helical" evidence="7">
    <location>
        <begin position="255"/>
        <end position="278"/>
    </location>
</feature>
<keyword evidence="3 7" id="KW-0812">Transmembrane</keyword>
<reference evidence="9" key="1">
    <citation type="submission" date="2011-05" db="EMBL/GenBank/DDBJ databases">
        <title>Unity in variety -- the pan-genome of the Chlamydiae.</title>
        <authorList>
            <person name="Collingro A."/>
            <person name="Tischler P."/>
            <person name="Weinmaier T."/>
            <person name="Penz T."/>
            <person name="Heinz E."/>
            <person name="Brunham R.C."/>
            <person name="Read T.D."/>
            <person name="Bavoil P.M."/>
            <person name="Sachse K."/>
            <person name="Kahane S."/>
            <person name="Friedman M.G."/>
            <person name="Rattei T."/>
            <person name="Myers G.S.A."/>
            <person name="Horn M."/>
        </authorList>
    </citation>
    <scope>NUCLEOTIDE SEQUENCE</scope>
    <source>
        <strain evidence="9">2032/99</strain>
    </source>
</reference>
<dbReference type="InterPro" id="IPR051679">
    <property type="entry name" value="DASS-Related_Transporters"/>
</dbReference>
<keyword evidence="4" id="KW-0677">Repeat</keyword>
<dbReference type="InterPro" id="IPR036721">
    <property type="entry name" value="RCK_C_sf"/>
</dbReference>
<feature type="transmembrane region" description="Helical" evidence="7">
    <location>
        <begin position="136"/>
        <end position="160"/>
    </location>
</feature>
<name>F8LFB1_9BACT</name>
<keyword evidence="6 7" id="KW-0472">Membrane</keyword>
<dbReference type="InterPro" id="IPR006037">
    <property type="entry name" value="RCK_C"/>
</dbReference>
<feature type="transmembrane region" description="Helical" evidence="7">
    <location>
        <begin position="41"/>
        <end position="61"/>
    </location>
</feature>
<organism evidence="9">
    <name type="scientific">Waddlia chondrophila 2032/99</name>
    <dbReference type="NCBI Taxonomy" id="765953"/>
    <lineage>
        <taxon>Bacteria</taxon>
        <taxon>Pseudomonadati</taxon>
        <taxon>Chlamydiota</taxon>
        <taxon>Chlamydiia</taxon>
        <taxon>Parachlamydiales</taxon>
        <taxon>Waddliaceae</taxon>
        <taxon>Waddlia</taxon>
    </lineage>
</organism>
<evidence type="ECO:0000256" key="1">
    <source>
        <dbReference type="ARBA" id="ARBA00004141"/>
    </source>
</evidence>
<evidence type="ECO:0000256" key="3">
    <source>
        <dbReference type="ARBA" id="ARBA00022692"/>
    </source>
</evidence>
<dbReference type="SUPFAM" id="SSF116726">
    <property type="entry name" value="TrkA C-terminal domain-like"/>
    <property type="match status" value="2"/>
</dbReference>